<feature type="compositionally biased region" description="Polar residues" evidence="1">
    <location>
        <begin position="576"/>
        <end position="594"/>
    </location>
</feature>
<feature type="region of interest" description="Disordered" evidence="1">
    <location>
        <begin position="50"/>
        <end position="112"/>
    </location>
</feature>
<accession>A0A9P6TEJ5</accession>
<organism evidence="2 3">
    <name type="scientific">Cronartium quercuum f. sp. fusiforme G11</name>
    <dbReference type="NCBI Taxonomy" id="708437"/>
    <lineage>
        <taxon>Eukaryota</taxon>
        <taxon>Fungi</taxon>
        <taxon>Dikarya</taxon>
        <taxon>Basidiomycota</taxon>
        <taxon>Pucciniomycotina</taxon>
        <taxon>Pucciniomycetes</taxon>
        <taxon>Pucciniales</taxon>
        <taxon>Coleosporiaceae</taxon>
        <taxon>Cronartium</taxon>
    </lineage>
</organism>
<dbReference type="Proteomes" id="UP000886653">
    <property type="component" value="Unassembled WGS sequence"/>
</dbReference>
<dbReference type="AlphaFoldDB" id="A0A9P6TEJ5"/>
<feature type="compositionally biased region" description="Polar residues" evidence="1">
    <location>
        <begin position="553"/>
        <end position="568"/>
    </location>
</feature>
<reference evidence="2" key="1">
    <citation type="submission" date="2013-11" db="EMBL/GenBank/DDBJ databases">
        <title>Genome sequence of the fusiform rust pathogen reveals effectors for host alternation and coevolution with pine.</title>
        <authorList>
            <consortium name="DOE Joint Genome Institute"/>
            <person name="Smith K."/>
            <person name="Pendleton A."/>
            <person name="Kubisiak T."/>
            <person name="Anderson C."/>
            <person name="Salamov A."/>
            <person name="Aerts A."/>
            <person name="Riley R."/>
            <person name="Clum A."/>
            <person name="Lindquist E."/>
            <person name="Ence D."/>
            <person name="Campbell M."/>
            <person name="Kronenberg Z."/>
            <person name="Feau N."/>
            <person name="Dhillon B."/>
            <person name="Hamelin R."/>
            <person name="Burleigh J."/>
            <person name="Smith J."/>
            <person name="Yandell M."/>
            <person name="Nelson C."/>
            <person name="Grigoriev I."/>
            <person name="Davis J."/>
        </authorList>
    </citation>
    <scope>NUCLEOTIDE SEQUENCE</scope>
    <source>
        <strain evidence="2">G11</strain>
    </source>
</reference>
<evidence type="ECO:0000313" key="2">
    <source>
        <dbReference type="EMBL" id="KAG0148810.1"/>
    </source>
</evidence>
<evidence type="ECO:0000256" key="1">
    <source>
        <dbReference type="SAM" id="MobiDB-lite"/>
    </source>
</evidence>
<keyword evidence="3" id="KW-1185">Reference proteome</keyword>
<proteinExistence type="predicted"/>
<feature type="region of interest" description="Disordered" evidence="1">
    <location>
        <begin position="1"/>
        <end position="21"/>
    </location>
</feature>
<feature type="compositionally biased region" description="Polar residues" evidence="1">
    <location>
        <begin position="412"/>
        <end position="423"/>
    </location>
</feature>
<feature type="compositionally biased region" description="Polar residues" evidence="1">
    <location>
        <begin position="244"/>
        <end position="262"/>
    </location>
</feature>
<feature type="compositionally biased region" description="Polar residues" evidence="1">
    <location>
        <begin position="189"/>
        <end position="213"/>
    </location>
</feature>
<feature type="region of interest" description="Disordered" evidence="1">
    <location>
        <begin position="484"/>
        <end position="516"/>
    </location>
</feature>
<feature type="region of interest" description="Disordered" evidence="1">
    <location>
        <begin position="139"/>
        <end position="459"/>
    </location>
</feature>
<feature type="compositionally biased region" description="Polar residues" evidence="1">
    <location>
        <begin position="486"/>
        <end position="510"/>
    </location>
</feature>
<gene>
    <name evidence="2" type="ORF">CROQUDRAFT_378297</name>
</gene>
<protein>
    <submittedName>
        <fullName evidence="2">Uncharacterized protein</fullName>
    </submittedName>
</protein>
<feature type="region of interest" description="Disordered" evidence="1">
    <location>
        <begin position="537"/>
        <end position="603"/>
    </location>
</feature>
<feature type="compositionally biased region" description="Basic and acidic residues" evidence="1">
    <location>
        <begin position="175"/>
        <end position="187"/>
    </location>
</feature>
<feature type="compositionally biased region" description="Polar residues" evidence="1">
    <location>
        <begin position="342"/>
        <end position="353"/>
    </location>
</feature>
<feature type="compositionally biased region" description="Polar residues" evidence="1">
    <location>
        <begin position="279"/>
        <end position="289"/>
    </location>
</feature>
<comment type="caution">
    <text evidence="2">The sequence shown here is derived from an EMBL/GenBank/DDBJ whole genome shotgun (WGS) entry which is preliminary data.</text>
</comment>
<name>A0A9P6TEJ5_9BASI</name>
<sequence>MANFSTTRRTKKSIRNAKKDVYRSGPSTLTVASKPVVVIPVSSSSKTCSQTHLMSAQSQIPQRNAAVSTPSTTGPAPLTLSPSDSLPTPVKKSLRAHKKDQSVASKPPSCLTEINSNHDLVSAVDGASILTRAGPIRARRPLGERERGRSGGPVVVIPRTENSRPRRLQKNTAIQEKKGRKEERFGSPRETSQASISMQRSNAQIRSSVASDPSSRRLNESAEYNYSAPPGSEKTSDLNGPMHPSTSRMSNLASSSNTTQSKGIGRASSPLTNKPIDCTWNSPLSNRNSPRPDHDIGQRHPTSAHDPQPSSAFFDGGVEHDTHGAIVEGEDSGDAPGGSGPSHATSKGKQKATTVPDVPYLPSESSLEYLDEVEFDNTPTASPRPAPSPAIYAHLPTRVISCDRTGPLNPGVDNNSPHSSGSTPRKPRSQNGGLLDDDASSIHLDHDGLPISSQRSQQLSKERFDPFGFGKADKQLKRLRAIGKLNANQDNNQSSPKSNRVTASPRMTENSLPDSDLSLCDLLPIKGVKKQLKRVAEPGVTDKFRPKTRRVQRLQSIQPDENVGSTKQPGRRNRSQKVAVSSNRSPTPSSVNKISDNDEESDK</sequence>
<dbReference type="OrthoDB" id="10545127at2759"/>
<evidence type="ECO:0000313" key="3">
    <source>
        <dbReference type="Proteomes" id="UP000886653"/>
    </source>
</evidence>
<feature type="compositionally biased region" description="Polar residues" evidence="1">
    <location>
        <begin position="50"/>
        <end position="86"/>
    </location>
</feature>
<dbReference type="EMBL" id="MU167233">
    <property type="protein sequence ID" value="KAG0148810.1"/>
    <property type="molecule type" value="Genomic_DNA"/>
</dbReference>